<evidence type="ECO:0000256" key="1">
    <source>
        <dbReference type="SAM" id="MobiDB-lite"/>
    </source>
</evidence>
<organism evidence="2 3">
    <name type="scientific">Olea europaea subsp. europaea</name>
    <dbReference type="NCBI Taxonomy" id="158383"/>
    <lineage>
        <taxon>Eukaryota</taxon>
        <taxon>Viridiplantae</taxon>
        <taxon>Streptophyta</taxon>
        <taxon>Embryophyta</taxon>
        <taxon>Tracheophyta</taxon>
        <taxon>Spermatophyta</taxon>
        <taxon>Magnoliopsida</taxon>
        <taxon>eudicotyledons</taxon>
        <taxon>Gunneridae</taxon>
        <taxon>Pentapetalae</taxon>
        <taxon>asterids</taxon>
        <taxon>lamiids</taxon>
        <taxon>Lamiales</taxon>
        <taxon>Oleaceae</taxon>
        <taxon>Oleeae</taxon>
        <taxon>Olea</taxon>
    </lineage>
</organism>
<dbReference type="Gramene" id="OE9A105311T1">
    <property type="protein sequence ID" value="OE9A105311C1"/>
    <property type="gene ID" value="OE9A105311"/>
</dbReference>
<comment type="caution">
    <text evidence="2">The sequence shown here is derived from an EMBL/GenBank/DDBJ whole genome shotgun (WGS) entry which is preliminary data.</text>
</comment>
<feature type="region of interest" description="Disordered" evidence="1">
    <location>
        <begin position="58"/>
        <end position="100"/>
    </location>
</feature>
<feature type="compositionally biased region" description="Low complexity" evidence="1">
    <location>
        <begin position="83"/>
        <end position="100"/>
    </location>
</feature>
<protein>
    <submittedName>
        <fullName evidence="2">Uncharacterized protein</fullName>
    </submittedName>
</protein>
<dbReference type="Proteomes" id="UP000594638">
    <property type="component" value="Unassembled WGS sequence"/>
</dbReference>
<evidence type="ECO:0000313" key="2">
    <source>
        <dbReference type="EMBL" id="CAA2991176.1"/>
    </source>
</evidence>
<keyword evidence="3" id="KW-1185">Reference proteome</keyword>
<gene>
    <name evidence="2" type="ORF">OLEA9_A105311</name>
</gene>
<proteinExistence type="predicted"/>
<feature type="non-terminal residue" evidence="2">
    <location>
        <position position="156"/>
    </location>
</feature>
<feature type="compositionally biased region" description="Polar residues" evidence="1">
    <location>
        <begin position="65"/>
        <end position="77"/>
    </location>
</feature>
<dbReference type="EMBL" id="CACTIH010004888">
    <property type="protein sequence ID" value="CAA2991176.1"/>
    <property type="molecule type" value="Genomic_DNA"/>
</dbReference>
<feature type="non-terminal residue" evidence="2">
    <location>
        <position position="1"/>
    </location>
</feature>
<accession>A0A8S0SGR6</accession>
<sequence length="156" mass="17163">DKKPDRWSVCSRPPHGGGRLCPLRPGVLAVARCARLRCKPCSPSINLCEPNPTVNNIVHSRRDQSPASMPGTNSESDCANDIASESASSLNTTTTTNESTQYQPKMEIYAASANRVELTNLFLNRKAPFRISLQDNNKFSVAPAHFLGTYQEMLTR</sequence>
<evidence type="ECO:0000313" key="3">
    <source>
        <dbReference type="Proteomes" id="UP000594638"/>
    </source>
</evidence>
<name>A0A8S0SGR6_OLEEU</name>
<dbReference type="AlphaFoldDB" id="A0A8S0SGR6"/>
<reference evidence="2 3" key="1">
    <citation type="submission" date="2019-12" db="EMBL/GenBank/DDBJ databases">
        <authorList>
            <person name="Alioto T."/>
            <person name="Alioto T."/>
            <person name="Gomez Garrido J."/>
        </authorList>
    </citation>
    <scope>NUCLEOTIDE SEQUENCE [LARGE SCALE GENOMIC DNA]</scope>
</reference>